<name>A0AA47B383_9LACO</name>
<reference evidence="1" key="1">
    <citation type="submission" date="2021-09" db="EMBL/GenBank/DDBJ databases">
        <title>Lactobacillus species from Apis mellifera, Switzerland.</title>
        <authorList>
            <person name="Pfister J."/>
            <person name="Brown A."/>
            <person name="Neumann P."/>
            <person name="Collaud A."/>
            <person name="Retschnig G."/>
            <person name="Perreten V."/>
        </authorList>
    </citation>
    <scope>NUCLEOTIDE SEQUENCE</scope>
    <source>
        <strain evidence="1">IBH002</strain>
    </source>
</reference>
<dbReference type="Proteomes" id="UP001164557">
    <property type="component" value="Chromosome"/>
</dbReference>
<dbReference type="EMBL" id="CP084389">
    <property type="protein sequence ID" value="UZX29209.1"/>
    <property type="molecule type" value="Genomic_DNA"/>
</dbReference>
<protein>
    <submittedName>
        <fullName evidence="1">Uncharacterized protein</fullName>
    </submittedName>
</protein>
<organism evidence="1 2">
    <name type="scientific">Lactobacillus helsingborgensis</name>
    <dbReference type="NCBI Taxonomy" id="1218494"/>
    <lineage>
        <taxon>Bacteria</taxon>
        <taxon>Bacillati</taxon>
        <taxon>Bacillota</taxon>
        <taxon>Bacilli</taxon>
        <taxon>Lactobacillales</taxon>
        <taxon>Lactobacillaceae</taxon>
        <taxon>Lactobacillus</taxon>
    </lineage>
</organism>
<dbReference type="AlphaFoldDB" id="A0AA47B383"/>
<dbReference type="SUPFAM" id="SSF55729">
    <property type="entry name" value="Acyl-CoA N-acyltransferases (Nat)"/>
    <property type="match status" value="1"/>
</dbReference>
<dbReference type="InterPro" id="IPR016181">
    <property type="entry name" value="Acyl_CoA_acyltransferase"/>
</dbReference>
<evidence type="ECO:0000313" key="2">
    <source>
        <dbReference type="Proteomes" id="UP001164557"/>
    </source>
</evidence>
<accession>A0AA47B383</accession>
<gene>
    <name evidence="1" type="ORF">LDX53_06415</name>
</gene>
<keyword evidence="2" id="KW-1185">Reference proteome</keyword>
<dbReference type="RefSeq" id="WP_046327457.1">
    <property type="nucleotide sequence ID" value="NZ_CP084389.1"/>
</dbReference>
<proteinExistence type="predicted"/>
<evidence type="ECO:0000313" key="1">
    <source>
        <dbReference type="EMBL" id="UZX29209.1"/>
    </source>
</evidence>
<dbReference type="Gene3D" id="3.40.630.30">
    <property type="match status" value="1"/>
</dbReference>
<sequence>MFNIDDPHQCFREDDDQGEMICHWTMDKIERKDATVWIMNHLFINPNKDSKKILHDQMQTVMYIAQKSQLPVWPLDPVVINYFDEHPEFAGIWYHRPNSENKSI</sequence>